<protein>
    <recommendedName>
        <fullName evidence="1">Protein kinase domain-containing protein</fullName>
    </recommendedName>
</protein>
<dbReference type="AlphaFoldDB" id="A0A6G1IZ53"/>
<proteinExistence type="predicted"/>
<dbReference type="Gene3D" id="1.10.510.10">
    <property type="entry name" value="Transferase(Phosphotransferase) domain 1"/>
    <property type="match status" value="1"/>
</dbReference>
<gene>
    <name evidence="2" type="ORF">K458DRAFT_419131</name>
</gene>
<sequence>MGDNGSDPAPAPKNHTGLIFSRQSCPYNAVGVLALYWHQDDFQPSCGEESQKIISLFRDEFHYNVEEFAIPMEADKCEDQLALAISRFKCAYNSIGNLMIVYYSGHGDRDRTNDKAIWAAQSVGGPTVDWYLIQPQLMHAKADVLLVFDCCYASSAAKARGEGGVELLAASPSGGQTPRPGDSSFTHFFVQETRRQLRDKGEVRVIELVASVFKQTRQDPVHLILRGTSRISILLRPLSAPADAQQEQELTLANSKGALTFTVLIKSPPDDEAIQELGNWIKSSAPPNVMTVRVDQVVGQSSGFLDFLLKENKAGTKGRLLDNMRQEDKGAVLATLQSIAELTAVPHAALDVPAVDQAESEAILIDWERRVQKLSRTVWSILKVHPEYQEAAKLEQLERNEAAAEAGITAAARLQLLSRDLRPLPHGDVHFWPRREVKYTKLLKEMDRYATCRIDGKPRIVEIIHPSTKEKALPLGERKAAIKKVASLLSSQLPEQFHVCKCAGFTAETDGGQGWYGLVFDFPSETDTLTPLKSTFKNISRMPLERRYRMAYRLAQTIMALQSIGWVHKGVRSENVLFLSPKKSSDTLASHEAHPGDPWLFGFEHAREDSDHTRKLAEFRLERMIHTPPSRWGTPQEKFSYPHDVYALGVLLLELGYWKPILSIKPELRKVASAEEAQDILIAVSRGDDLAHLMGSPYAQIAESCLTGQKCRDETLPQFQRQVLDTLERLAENTATRDVLLR</sequence>
<feature type="domain" description="Protein kinase" evidence="1">
    <location>
        <begin position="415"/>
        <end position="742"/>
    </location>
</feature>
<organism evidence="2 3">
    <name type="scientific">Lentithecium fluviatile CBS 122367</name>
    <dbReference type="NCBI Taxonomy" id="1168545"/>
    <lineage>
        <taxon>Eukaryota</taxon>
        <taxon>Fungi</taxon>
        <taxon>Dikarya</taxon>
        <taxon>Ascomycota</taxon>
        <taxon>Pezizomycotina</taxon>
        <taxon>Dothideomycetes</taxon>
        <taxon>Pleosporomycetidae</taxon>
        <taxon>Pleosporales</taxon>
        <taxon>Massarineae</taxon>
        <taxon>Lentitheciaceae</taxon>
        <taxon>Lentithecium</taxon>
    </lineage>
</organism>
<dbReference type="PROSITE" id="PS50011">
    <property type="entry name" value="PROTEIN_KINASE_DOM"/>
    <property type="match status" value="1"/>
</dbReference>
<keyword evidence="3" id="KW-1185">Reference proteome</keyword>
<dbReference type="SUPFAM" id="SSF56112">
    <property type="entry name" value="Protein kinase-like (PK-like)"/>
    <property type="match status" value="1"/>
</dbReference>
<dbReference type="GO" id="GO:0004672">
    <property type="term" value="F:protein kinase activity"/>
    <property type="evidence" value="ECO:0007669"/>
    <property type="project" value="InterPro"/>
</dbReference>
<evidence type="ECO:0000259" key="1">
    <source>
        <dbReference type="PROSITE" id="PS50011"/>
    </source>
</evidence>
<dbReference type="Proteomes" id="UP000799291">
    <property type="component" value="Unassembled WGS sequence"/>
</dbReference>
<dbReference type="PANTHER" id="PTHR37542">
    <property type="entry name" value="HELO DOMAIN-CONTAINING PROTEIN-RELATED"/>
    <property type="match status" value="1"/>
</dbReference>
<dbReference type="InterPro" id="IPR000719">
    <property type="entry name" value="Prot_kinase_dom"/>
</dbReference>
<accession>A0A6G1IZ53</accession>
<dbReference type="InterPro" id="IPR011009">
    <property type="entry name" value="Kinase-like_dom_sf"/>
</dbReference>
<dbReference type="InterPro" id="IPR056002">
    <property type="entry name" value="DUF7580"/>
</dbReference>
<name>A0A6G1IZ53_9PLEO</name>
<dbReference type="OrthoDB" id="1911848at2759"/>
<dbReference type="GO" id="GO:0005524">
    <property type="term" value="F:ATP binding"/>
    <property type="evidence" value="ECO:0007669"/>
    <property type="project" value="InterPro"/>
</dbReference>
<evidence type="ECO:0000313" key="3">
    <source>
        <dbReference type="Proteomes" id="UP000799291"/>
    </source>
</evidence>
<evidence type="ECO:0000313" key="2">
    <source>
        <dbReference type="EMBL" id="KAF2683537.1"/>
    </source>
</evidence>
<dbReference type="EMBL" id="MU005584">
    <property type="protein sequence ID" value="KAF2683537.1"/>
    <property type="molecule type" value="Genomic_DNA"/>
</dbReference>
<dbReference type="Pfam" id="PF24476">
    <property type="entry name" value="DUF7580"/>
    <property type="match status" value="1"/>
</dbReference>
<reference evidence="2" key="1">
    <citation type="journal article" date="2020" name="Stud. Mycol.">
        <title>101 Dothideomycetes genomes: a test case for predicting lifestyles and emergence of pathogens.</title>
        <authorList>
            <person name="Haridas S."/>
            <person name="Albert R."/>
            <person name="Binder M."/>
            <person name="Bloem J."/>
            <person name="Labutti K."/>
            <person name="Salamov A."/>
            <person name="Andreopoulos B."/>
            <person name="Baker S."/>
            <person name="Barry K."/>
            <person name="Bills G."/>
            <person name="Bluhm B."/>
            <person name="Cannon C."/>
            <person name="Castanera R."/>
            <person name="Culley D."/>
            <person name="Daum C."/>
            <person name="Ezra D."/>
            <person name="Gonzalez J."/>
            <person name="Henrissat B."/>
            <person name="Kuo A."/>
            <person name="Liang C."/>
            <person name="Lipzen A."/>
            <person name="Lutzoni F."/>
            <person name="Magnuson J."/>
            <person name="Mondo S."/>
            <person name="Nolan M."/>
            <person name="Ohm R."/>
            <person name="Pangilinan J."/>
            <person name="Park H.-J."/>
            <person name="Ramirez L."/>
            <person name="Alfaro M."/>
            <person name="Sun H."/>
            <person name="Tritt A."/>
            <person name="Yoshinaga Y."/>
            <person name="Zwiers L.-H."/>
            <person name="Turgeon B."/>
            <person name="Goodwin S."/>
            <person name="Spatafora J."/>
            <person name="Crous P."/>
            <person name="Grigoriev I."/>
        </authorList>
    </citation>
    <scope>NUCLEOTIDE SEQUENCE</scope>
    <source>
        <strain evidence="2">CBS 122367</strain>
    </source>
</reference>
<dbReference type="PANTHER" id="PTHR37542:SF3">
    <property type="entry name" value="PRION-INHIBITION AND PROPAGATION HELO DOMAIN-CONTAINING PROTEIN"/>
    <property type="match status" value="1"/>
</dbReference>